<keyword evidence="5" id="KW-1185">Reference proteome</keyword>
<keyword evidence="2" id="KW-1133">Transmembrane helix</keyword>
<dbReference type="SUPFAM" id="SSF53300">
    <property type="entry name" value="vWA-like"/>
    <property type="match status" value="1"/>
</dbReference>
<gene>
    <name evidence="4" type="ordered locus">CLDAP_19510</name>
</gene>
<dbReference type="InterPro" id="IPR036465">
    <property type="entry name" value="vWFA_dom_sf"/>
</dbReference>
<sequence length="1114" mass="118044">MGRPSSFRGPLSTIQPGVPATFADRADDDTPPTDGSFGLESAALTRRQFLFWVTLTSAALAALWLGVRPQSTPAPTPMETPTPSPSPTPQPMGFFEALAALRRAVRASPDHRMARAETLVAAQDAEAIARFVRDTFTVYPAANNDMGNTLIGWRWGVRATLRSGAGTPREIAELLAWLLQRAGFPAEVVEAQQRNAPLAADLLRRAPPAPFAPDLDSAMLEVVRRTLNLPPPQPPQPVDAEGRASAELAAPLLTTLGQHKRTPLPFNTDERLFYLPTVRLTRNGQQQLVNLWAREGPIFITPDRELKPAEPHRPPLSVTVRLEAARSHAPAERFVLVEKTWSTEDLVGRQVEIAFAPAGARTLEEVLAGDRSQRLFFVPVLAVRGPDVDAATAQALSAVGDPFAATGQVLREEAGGITLDGQPLPPPHPPGDAPLIASLDLTVNAAAFPLIALELTPRDAQGNVMENLSAAHFLVEEDGRPMPALMERWARPAPRVLLLLDDSGSIPDDFRAQGAQTLTQDLAAQLKAADPRAQFRIAKIDWERAQVGGNDWTDDPAALSTQVQSITGYGSRLWEALADAARHGPTVIVLVTDGQATDAADQPLREPPPGAFAAVQAGPPAVVIGVGEVDAAMLERLGQAGRLGAFTATTRDDAVQAVLAALRTSPLPPYRLRYRAPEGGSTPRTVRVFEQYGAAFRPGKVLLAEARYAPPAQRAAGAALSGLFLTVQVGDQAVTRTLGGLSTRRNDEAPTAGHIADVRRALQGRATLTFEAGSPSLAHLLDDCYTALLSLQPVFEARTRAERLAALAGSSLYLPPVDLHVASIPLPGRGDEPLTFETGLRVALHRVLPEQNTDGQPAAVRWLDLLPLAGYRTADADSARAFRLTVQRTARLALAEALIFSNSTVAVLKGKPLRPARTESDIEAALRAAGADETTSRRMQELFAPWLKSGHVILWPGDATPAGWVVDAWGSVWGILGGDGAVTAGGGSDSSATTILDGALLISDLAALAGLGGFSFAGGVWLLLASTLYKKLEAATALLAQLPTSPDDPAPDVSGAERIADPSDVVCGLAQSAVFEAINRVGGAFFGEWVEHMVSAVSALDGALSMSTGSGLFC</sequence>
<keyword evidence="2" id="KW-0812">Transmembrane</keyword>
<dbReference type="PROSITE" id="PS51318">
    <property type="entry name" value="TAT"/>
    <property type="match status" value="1"/>
</dbReference>
<evidence type="ECO:0000256" key="1">
    <source>
        <dbReference type="SAM" id="MobiDB-lite"/>
    </source>
</evidence>
<evidence type="ECO:0000313" key="5">
    <source>
        <dbReference type="Proteomes" id="UP000007880"/>
    </source>
</evidence>
<dbReference type="Pfam" id="PF00092">
    <property type="entry name" value="VWA"/>
    <property type="match status" value="1"/>
</dbReference>
<dbReference type="InterPro" id="IPR006311">
    <property type="entry name" value="TAT_signal"/>
</dbReference>
<dbReference type="PROSITE" id="PS50234">
    <property type="entry name" value="VWFA"/>
    <property type="match status" value="1"/>
</dbReference>
<protein>
    <recommendedName>
        <fullName evidence="3">VWFA domain-containing protein</fullName>
    </recommendedName>
</protein>
<dbReference type="AlphaFoldDB" id="I0I403"/>
<feature type="region of interest" description="Disordered" evidence="1">
    <location>
        <begin position="1"/>
        <end position="34"/>
    </location>
</feature>
<proteinExistence type="predicted"/>
<dbReference type="SMART" id="SM00327">
    <property type="entry name" value="VWA"/>
    <property type="match status" value="1"/>
</dbReference>
<evidence type="ECO:0000313" key="4">
    <source>
        <dbReference type="EMBL" id="BAL99990.1"/>
    </source>
</evidence>
<dbReference type="eggNOG" id="COG1305">
    <property type="taxonomic scope" value="Bacteria"/>
</dbReference>
<feature type="transmembrane region" description="Helical" evidence="2">
    <location>
        <begin position="1005"/>
        <end position="1024"/>
    </location>
</feature>
<evidence type="ECO:0000259" key="3">
    <source>
        <dbReference type="PROSITE" id="PS50234"/>
    </source>
</evidence>
<name>I0I403_CALAS</name>
<organism evidence="4 5">
    <name type="scientific">Caldilinea aerophila (strain DSM 14535 / JCM 11387 / NBRC 104270 / STL-6-O1)</name>
    <dbReference type="NCBI Taxonomy" id="926550"/>
    <lineage>
        <taxon>Bacteria</taxon>
        <taxon>Bacillati</taxon>
        <taxon>Chloroflexota</taxon>
        <taxon>Caldilineae</taxon>
        <taxon>Caldilineales</taxon>
        <taxon>Caldilineaceae</taxon>
        <taxon>Caldilinea</taxon>
    </lineage>
</organism>
<dbReference type="CDD" id="cd00198">
    <property type="entry name" value="vWFA"/>
    <property type="match status" value="1"/>
</dbReference>
<dbReference type="Proteomes" id="UP000007880">
    <property type="component" value="Chromosome"/>
</dbReference>
<dbReference type="EMBL" id="AP012337">
    <property type="protein sequence ID" value="BAL99990.1"/>
    <property type="molecule type" value="Genomic_DNA"/>
</dbReference>
<dbReference type="OrthoDB" id="812134at2"/>
<accession>I0I403</accession>
<dbReference type="RefSeq" id="WP_014433226.1">
    <property type="nucleotide sequence ID" value="NC_017079.1"/>
</dbReference>
<dbReference type="Gene3D" id="3.40.50.410">
    <property type="entry name" value="von Willebrand factor, type A domain"/>
    <property type="match status" value="1"/>
</dbReference>
<dbReference type="eggNOG" id="COG2304">
    <property type="taxonomic scope" value="Bacteria"/>
</dbReference>
<evidence type="ECO:0000256" key="2">
    <source>
        <dbReference type="SAM" id="Phobius"/>
    </source>
</evidence>
<feature type="domain" description="VWFA" evidence="3">
    <location>
        <begin position="495"/>
        <end position="662"/>
    </location>
</feature>
<reference evidence="4 5" key="1">
    <citation type="submission" date="2012-02" db="EMBL/GenBank/DDBJ databases">
        <title>Complete genome sequence of Caldilinea aerophila DSM 14535 (= NBRC 102666).</title>
        <authorList>
            <person name="Oguchi A."/>
            <person name="Hosoyama A."/>
            <person name="Sekine M."/>
            <person name="Fukai R."/>
            <person name="Kato Y."/>
            <person name="Nakamura S."/>
            <person name="Hanada S."/>
            <person name="Yamazaki S."/>
            <person name="Fujita N."/>
        </authorList>
    </citation>
    <scope>NUCLEOTIDE SEQUENCE [LARGE SCALE GENOMIC DNA]</scope>
    <source>
        <strain evidence="5">DSM 14535 / JCM 11387 / NBRC 104270 / STL-6-O1</strain>
    </source>
</reference>
<keyword evidence="2" id="KW-0472">Membrane</keyword>
<dbReference type="InterPro" id="IPR002035">
    <property type="entry name" value="VWF_A"/>
</dbReference>
<dbReference type="HOGENOM" id="CLU_281285_0_0_0"/>
<dbReference type="KEGG" id="cap:CLDAP_19510"/>